<dbReference type="Pfam" id="PF00079">
    <property type="entry name" value="Serpin"/>
    <property type="match status" value="2"/>
</dbReference>
<dbReference type="InterPro" id="IPR042178">
    <property type="entry name" value="Serpin_sf_1"/>
</dbReference>
<comment type="caution">
    <text evidence="4">The sequence shown here is derived from an EMBL/GenBank/DDBJ whole genome shotgun (WGS) entry which is preliminary data.</text>
</comment>
<dbReference type="GO" id="GO:0005615">
    <property type="term" value="C:extracellular space"/>
    <property type="evidence" value="ECO:0007669"/>
    <property type="project" value="InterPro"/>
</dbReference>
<sequence length="314" mass="34968">MTITKHLLSKPEYKERNIVISPLSLQTVLSITAAGSKDPTQRQLLSFLGSESITNLNSLSSHLVSSVLSDAAHFGGPRLTFANSVWVERSLSLYPSFKDTIATDYMATLASLDFTNKEHGINNSSVKVPFMTSNEMHFVSTFDGFKVLRLPYEQGEDDRQFSMYFFLPNAKDGLLDLIEKVASEFEFLEDNLAYKKVEVGDFMIPCFKMSFGIEASDALKELGVVLLFFGGGLTKMVDSPIWISNIFQKSFIEVNEKGTEAAAATIVECLGCCRATLKPIPIYFVADHPFLFFIREDFSGTILFFGQVFNPLDG</sequence>
<evidence type="ECO:0000259" key="3">
    <source>
        <dbReference type="SMART" id="SM00093"/>
    </source>
</evidence>
<protein>
    <submittedName>
        <fullName evidence="4">Serpin-ZX</fullName>
    </submittedName>
</protein>
<dbReference type="InterPro" id="IPR036186">
    <property type="entry name" value="Serpin_sf"/>
</dbReference>
<dbReference type="Gene3D" id="2.30.39.10">
    <property type="entry name" value="Alpha-1-antitrypsin, domain 1"/>
    <property type="match status" value="1"/>
</dbReference>
<dbReference type="SMART" id="SM00093">
    <property type="entry name" value="SERPIN"/>
    <property type="match status" value="1"/>
</dbReference>
<dbReference type="EMBL" id="LXQA010000307">
    <property type="protein sequence ID" value="MCH79714.1"/>
    <property type="molecule type" value="Genomic_DNA"/>
</dbReference>
<evidence type="ECO:0000256" key="1">
    <source>
        <dbReference type="ARBA" id="ARBA00009500"/>
    </source>
</evidence>
<dbReference type="Proteomes" id="UP000265520">
    <property type="component" value="Unassembled WGS sequence"/>
</dbReference>
<dbReference type="Gene3D" id="3.30.497.10">
    <property type="entry name" value="Antithrombin, subunit I, domain 2"/>
    <property type="match status" value="2"/>
</dbReference>
<accession>A0A392LZG9</accession>
<dbReference type="PANTHER" id="PTHR11461">
    <property type="entry name" value="SERINE PROTEASE INHIBITOR, SERPIN"/>
    <property type="match status" value="1"/>
</dbReference>
<dbReference type="InterPro" id="IPR023795">
    <property type="entry name" value="Serpin_CS"/>
</dbReference>
<feature type="domain" description="Serpin" evidence="3">
    <location>
        <begin position="1"/>
        <end position="311"/>
    </location>
</feature>
<dbReference type="InterPro" id="IPR023796">
    <property type="entry name" value="Serpin_dom"/>
</dbReference>
<comment type="similarity">
    <text evidence="1 2">Belongs to the serpin family.</text>
</comment>
<reference evidence="4 5" key="1">
    <citation type="journal article" date="2018" name="Front. Plant Sci.">
        <title>Red Clover (Trifolium pratense) and Zigzag Clover (T. medium) - A Picture of Genomic Similarities and Differences.</title>
        <authorList>
            <person name="Dluhosova J."/>
            <person name="Istvanek J."/>
            <person name="Nedelnik J."/>
            <person name="Repkova J."/>
        </authorList>
    </citation>
    <scope>NUCLEOTIDE SEQUENCE [LARGE SCALE GENOMIC DNA]</scope>
    <source>
        <strain evidence="5">cv. 10/8</strain>
        <tissue evidence="4">Leaf</tissue>
    </source>
</reference>
<evidence type="ECO:0000313" key="5">
    <source>
        <dbReference type="Proteomes" id="UP000265520"/>
    </source>
</evidence>
<organism evidence="4 5">
    <name type="scientific">Trifolium medium</name>
    <dbReference type="NCBI Taxonomy" id="97028"/>
    <lineage>
        <taxon>Eukaryota</taxon>
        <taxon>Viridiplantae</taxon>
        <taxon>Streptophyta</taxon>
        <taxon>Embryophyta</taxon>
        <taxon>Tracheophyta</taxon>
        <taxon>Spermatophyta</taxon>
        <taxon>Magnoliopsida</taxon>
        <taxon>eudicotyledons</taxon>
        <taxon>Gunneridae</taxon>
        <taxon>Pentapetalae</taxon>
        <taxon>rosids</taxon>
        <taxon>fabids</taxon>
        <taxon>Fabales</taxon>
        <taxon>Fabaceae</taxon>
        <taxon>Papilionoideae</taxon>
        <taxon>50 kb inversion clade</taxon>
        <taxon>NPAAA clade</taxon>
        <taxon>Hologalegina</taxon>
        <taxon>IRL clade</taxon>
        <taxon>Trifolieae</taxon>
        <taxon>Trifolium</taxon>
    </lineage>
</organism>
<name>A0A392LZG9_9FABA</name>
<dbReference type="GO" id="GO:0004867">
    <property type="term" value="F:serine-type endopeptidase inhibitor activity"/>
    <property type="evidence" value="ECO:0007669"/>
    <property type="project" value="InterPro"/>
</dbReference>
<evidence type="ECO:0000256" key="2">
    <source>
        <dbReference type="RuleBase" id="RU000411"/>
    </source>
</evidence>
<gene>
    <name evidence="4" type="ORF">A2U01_0000469</name>
</gene>
<keyword evidence="5" id="KW-1185">Reference proteome</keyword>
<dbReference type="InterPro" id="IPR042185">
    <property type="entry name" value="Serpin_sf_2"/>
</dbReference>
<proteinExistence type="inferred from homology"/>
<evidence type="ECO:0000313" key="4">
    <source>
        <dbReference type="EMBL" id="MCH79714.1"/>
    </source>
</evidence>
<dbReference type="CDD" id="cd02043">
    <property type="entry name" value="serpinP_plants"/>
    <property type="match status" value="1"/>
</dbReference>
<dbReference type="PROSITE" id="PS00284">
    <property type="entry name" value="SERPIN"/>
    <property type="match status" value="1"/>
</dbReference>
<dbReference type="AlphaFoldDB" id="A0A392LZG9"/>
<dbReference type="PANTHER" id="PTHR11461:SF211">
    <property type="entry name" value="GH10112P-RELATED"/>
    <property type="match status" value="1"/>
</dbReference>
<dbReference type="InterPro" id="IPR000215">
    <property type="entry name" value="Serpin_fam"/>
</dbReference>
<dbReference type="SUPFAM" id="SSF56574">
    <property type="entry name" value="Serpins"/>
    <property type="match status" value="1"/>
</dbReference>